<evidence type="ECO:0000256" key="1">
    <source>
        <dbReference type="SAM" id="MobiDB-lite"/>
    </source>
</evidence>
<dbReference type="AlphaFoldDB" id="A0A316URB8"/>
<organism evidence="2 3">
    <name type="scientific">Jaminaea rosea</name>
    <dbReference type="NCBI Taxonomy" id="1569628"/>
    <lineage>
        <taxon>Eukaryota</taxon>
        <taxon>Fungi</taxon>
        <taxon>Dikarya</taxon>
        <taxon>Basidiomycota</taxon>
        <taxon>Ustilaginomycotina</taxon>
        <taxon>Exobasidiomycetes</taxon>
        <taxon>Microstromatales</taxon>
        <taxon>Microstromatales incertae sedis</taxon>
        <taxon>Jaminaea</taxon>
    </lineage>
</organism>
<feature type="region of interest" description="Disordered" evidence="1">
    <location>
        <begin position="53"/>
        <end position="194"/>
    </location>
</feature>
<feature type="region of interest" description="Disordered" evidence="1">
    <location>
        <begin position="1"/>
        <end position="36"/>
    </location>
</feature>
<dbReference type="RefSeq" id="XP_025362454.1">
    <property type="nucleotide sequence ID" value="XM_025504737.1"/>
</dbReference>
<dbReference type="Proteomes" id="UP000245884">
    <property type="component" value="Unassembled WGS sequence"/>
</dbReference>
<proteinExistence type="predicted"/>
<protein>
    <submittedName>
        <fullName evidence="2">Uncharacterized protein</fullName>
    </submittedName>
</protein>
<feature type="compositionally biased region" description="Low complexity" evidence="1">
    <location>
        <begin position="139"/>
        <end position="161"/>
    </location>
</feature>
<feature type="compositionally biased region" description="Low complexity" evidence="1">
    <location>
        <begin position="90"/>
        <end position="131"/>
    </location>
</feature>
<dbReference type="GeneID" id="37026560"/>
<name>A0A316URB8_9BASI</name>
<reference evidence="2 3" key="1">
    <citation type="journal article" date="2018" name="Mol. Biol. Evol.">
        <title>Broad Genomic Sampling Reveals a Smut Pathogenic Ancestry of the Fungal Clade Ustilaginomycotina.</title>
        <authorList>
            <person name="Kijpornyongpan T."/>
            <person name="Mondo S.J."/>
            <person name="Barry K."/>
            <person name="Sandor L."/>
            <person name="Lee J."/>
            <person name="Lipzen A."/>
            <person name="Pangilinan J."/>
            <person name="LaButti K."/>
            <person name="Hainaut M."/>
            <person name="Henrissat B."/>
            <person name="Grigoriev I.V."/>
            <person name="Spatafora J.W."/>
            <person name="Aime M.C."/>
        </authorList>
    </citation>
    <scope>NUCLEOTIDE SEQUENCE [LARGE SCALE GENOMIC DNA]</scope>
    <source>
        <strain evidence="2 3">MCA 5214</strain>
    </source>
</reference>
<accession>A0A316URB8</accession>
<keyword evidence="3" id="KW-1185">Reference proteome</keyword>
<evidence type="ECO:0000313" key="3">
    <source>
        <dbReference type="Proteomes" id="UP000245884"/>
    </source>
</evidence>
<dbReference type="EMBL" id="KZ819667">
    <property type="protein sequence ID" value="PWN27842.1"/>
    <property type="molecule type" value="Genomic_DNA"/>
</dbReference>
<evidence type="ECO:0000313" key="2">
    <source>
        <dbReference type="EMBL" id="PWN27842.1"/>
    </source>
</evidence>
<sequence>MPQCIDEAAYRERRQGKGTVARSLKPALEAGPPRASRAAWHYQLRPAWLDQGTSGHVGYLSEDKEGLQGQDKAYIKRRRQVPLMKRNATSSSSSYSGRKRGATSSSSSGSKRDATCSSSSSSSFSSSPSASGRKGVATSSSSSSSSAAASSSKKPQAASSSKRSRPGSAKSASKGEGEGDAEQGDGTSSAALGDGDEIRLLSDVGVDPRAFLQLVREREEAWRSKPAADAEPDFVDNDGTEWFETPIVTTKATFLKDRESRKMYTLLARPEPKTGQPGTSLEKGFRLLRKIAGEQVDLKCQIPPTLNRGIGALETAIKRGDTASSDLSAVPRCVVYAEMVLDANSWAAVYLGKSFFWARRGGHHRAQVVKAEAVGARFFPLHYQYAAGKEVLCFDWARINDRVPLKEQDLLLSVLEPLLAANVGACQRLPGILKARANVALPSLHNVTGLNGNMAIDGPRYPGNAKLTDRTGLDDYREVVGMTKLALATSTLANAVADTATSNVAAARQRAADATAFLAYARAMQEAMMSSLYFAGMPQEWKRESVFKALNIVVLAGRMEALFPGEASGTASARVRYIDASDDPSELIVASWWEEAPIRRGMVVEICRADGKVKGTDKYPLKMHSGQIPLSAPYERVSDQLFSWRSDADKAERLEQKRAIEADIEACKAACPDFSNLKPRLQRLVAGRWLMRDLRQLLVEEEDGKRRVVKIGTNKGRKAEQERMRALLGHHKVARGSQERHPTVLAPLPEEAHLGFELMASNGAWRMFTHKFVPQISNDVKKQGLAPRPYPYPAGVTVNPWTVRRSGHSWTIVPDKKTTVSLPTALMEALFGEGPWVAGELKADFVTNISPPSCWSAEKFKTWIRRPAVTGDNIVPASPWYQYKWHKAAVRVAQYDCLNALRQDWSKGRKPFPKVALPTGALQF</sequence>
<gene>
    <name evidence="2" type="ORF">BDZ90DRAFT_227091</name>
</gene>